<name>A0A2M9DA73_9MICO</name>
<dbReference type="InterPro" id="IPR025508">
    <property type="entry name" value="DUF4395"/>
</dbReference>
<feature type="transmembrane region" description="Helical" evidence="1">
    <location>
        <begin position="135"/>
        <end position="161"/>
    </location>
</feature>
<dbReference type="Pfam" id="PF14340">
    <property type="entry name" value="DUF4395"/>
    <property type="match status" value="1"/>
</dbReference>
<keyword evidence="1" id="KW-0472">Membrane</keyword>
<keyword evidence="4" id="KW-1185">Reference proteome</keyword>
<dbReference type="RefSeq" id="WP_100389145.1">
    <property type="nucleotide sequence ID" value="NZ_PGFH01000001.1"/>
</dbReference>
<comment type="caution">
    <text evidence="3">The sequence shown here is derived from an EMBL/GenBank/DDBJ whole genome shotgun (WGS) entry which is preliminary data.</text>
</comment>
<feature type="domain" description="DUF4395" evidence="2">
    <location>
        <begin position="31"/>
        <end position="165"/>
    </location>
</feature>
<evidence type="ECO:0000256" key="1">
    <source>
        <dbReference type="SAM" id="Phobius"/>
    </source>
</evidence>
<gene>
    <name evidence="3" type="ORF">CLV85_1764</name>
</gene>
<sequence length="182" mass="19260">MPTTTPATTAPNSAKAPTVGSVVEGYDIPVVNERAVRVAAGILFLAGAISITLAVIQHSAAPLRPFGVFFMLDMLVRVTVGDRWSPTLALGRLIVRRQQPNWVGAPQKEFAWWLGYGLALLSCAGMGLLGAPLEATLVLCGLCLTMLFLEAAFGICVGCALQRVLTTTPPQYCPGDSCRVSE</sequence>
<dbReference type="Proteomes" id="UP000231742">
    <property type="component" value="Unassembled WGS sequence"/>
</dbReference>
<evidence type="ECO:0000259" key="2">
    <source>
        <dbReference type="Pfam" id="PF14340"/>
    </source>
</evidence>
<evidence type="ECO:0000313" key="4">
    <source>
        <dbReference type="Proteomes" id="UP000231742"/>
    </source>
</evidence>
<keyword evidence="1" id="KW-1133">Transmembrane helix</keyword>
<dbReference type="OrthoDB" id="9783675at2"/>
<proteinExistence type="predicted"/>
<accession>A0A2M9DA73</accession>
<reference evidence="3 4" key="1">
    <citation type="submission" date="2017-11" db="EMBL/GenBank/DDBJ databases">
        <title>Genomic Encyclopedia of Archaeal and Bacterial Type Strains, Phase II (KMG-II): From Individual Species to Whole Genera.</title>
        <authorList>
            <person name="Goeker M."/>
        </authorList>
    </citation>
    <scope>NUCLEOTIDE SEQUENCE [LARGE SCALE GENOMIC DNA]</scope>
    <source>
        <strain evidence="3 4">DSM 16400</strain>
    </source>
</reference>
<keyword evidence="1" id="KW-0812">Transmembrane</keyword>
<feature type="transmembrane region" description="Helical" evidence="1">
    <location>
        <begin position="110"/>
        <end position="129"/>
    </location>
</feature>
<feature type="transmembrane region" description="Helical" evidence="1">
    <location>
        <begin position="35"/>
        <end position="56"/>
    </location>
</feature>
<organism evidence="3 4">
    <name type="scientific">Salinibacterium amurskyense</name>
    <dbReference type="NCBI Taxonomy" id="205941"/>
    <lineage>
        <taxon>Bacteria</taxon>
        <taxon>Bacillati</taxon>
        <taxon>Actinomycetota</taxon>
        <taxon>Actinomycetes</taxon>
        <taxon>Micrococcales</taxon>
        <taxon>Microbacteriaceae</taxon>
        <taxon>Salinibacterium</taxon>
    </lineage>
</organism>
<evidence type="ECO:0000313" key="3">
    <source>
        <dbReference type="EMBL" id="PJJ82562.1"/>
    </source>
</evidence>
<protein>
    <submittedName>
        <fullName evidence="3">Uncharacterized protein DUF4395</fullName>
    </submittedName>
</protein>
<dbReference type="AlphaFoldDB" id="A0A2M9DA73"/>
<dbReference type="EMBL" id="PGFH01000001">
    <property type="protein sequence ID" value="PJJ82562.1"/>
    <property type="molecule type" value="Genomic_DNA"/>
</dbReference>